<comment type="caution">
    <text evidence="1">The sequence shown here is derived from an EMBL/GenBank/DDBJ whole genome shotgun (WGS) entry which is preliminary data.</text>
</comment>
<dbReference type="EMBL" id="CAJOBR010089065">
    <property type="protein sequence ID" value="CAF5137685.1"/>
    <property type="molecule type" value="Genomic_DNA"/>
</dbReference>
<reference evidence="1" key="1">
    <citation type="submission" date="2021-02" db="EMBL/GenBank/DDBJ databases">
        <authorList>
            <person name="Nowell W R."/>
        </authorList>
    </citation>
    <scope>NUCLEOTIDE SEQUENCE</scope>
</reference>
<evidence type="ECO:0000313" key="3">
    <source>
        <dbReference type="Proteomes" id="UP000663848"/>
    </source>
</evidence>
<dbReference type="AlphaFoldDB" id="A0A822FUQ8"/>
<evidence type="ECO:0000313" key="2">
    <source>
        <dbReference type="EMBL" id="CAF5142778.1"/>
    </source>
</evidence>
<name>A0A822FUQ8_9BILA</name>
<proteinExistence type="predicted"/>
<organism evidence="1 3">
    <name type="scientific">Rotaria socialis</name>
    <dbReference type="NCBI Taxonomy" id="392032"/>
    <lineage>
        <taxon>Eukaryota</taxon>
        <taxon>Metazoa</taxon>
        <taxon>Spiralia</taxon>
        <taxon>Gnathifera</taxon>
        <taxon>Rotifera</taxon>
        <taxon>Eurotatoria</taxon>
        <taxon>Bdelloidea</taxon>
        <taxon>Philodinida</taxon>
        <taxon>Philodinidae</taxon>
        <taxon>Rotaria</taxon>
    </lineage>
</organism>
<feature type="non-terminal residue" evidence="1">
    <location>
        <position position="1"/>
    </location>
</feature>
<sequence length="45" mass="5221">MTKHGKYQDSFIYRQRGETAEKFYSNKTTSSILFHGIGLQDGEIH</sequence>
<accession>A0A822FUQ8</accession>
<gene>
    <name evidence="1" type="ORF">QYT958_LOCUS47415</name>
    <name evidence="2" type="ORF">QYT958_LOCUS47858</name>
</gene>
<dbReference type="Proteomes" id="UP000663848">
    <property type="component" value="Unassembled WGS sequence"/>
</dbReference>
<protein>
    <submittedName>
        <fullName evidence="1">Uncharacterized protein</fullName>
    </submittedName>
</protein>
<dbReference type="EMBL" id="CAJOBR010092430">
    <property type="protein sequence ID" value="CAF5142778.1"/>
    <property type="molecule type" value="Genomic_DNA"/>
</dbReference>
<evidence type="ECO:0000313" key="1">
    <source>
        <dbReference type="EMBL" id="CAF5137685.1"/>
    </source>
</evidence>
<feature type="non-terminal residue" evidence="1">
    <location>
        <position position="45"/>
    </location>
</feature>